<proteinExistence type="predicted"/>
<evidence type="ECO:0000313" key="2">
    <source>
        <dbReference type="EMBL" id="CEG38235.1"/>
    </source>
</evidence>
<dbReference type="Proteomes" id="UP000054928">
    <property type="component" value="Unassembled WGS sequence"/>
</dbReference>
<dbReference type="OMA" id="QRTHPIN"/>
<evidence type="ECO:0000313" key="3">
    <source>
        <dbReference type="Proteomes" id="UP000054928"/>
    </source>
</evidence>
<keyword evidence="3" id="KW-1185">Reference proteome</keyword>
<organism evidence="2 3">
    <name type="scientific">Plasmopara halstedii</name>
    <name type="common">Downy mildew of sunflower</name>
    <dbReference type="NCBI Taxonomy" id="4781"/>
    <lineage>
        <taxon>Eukaryota</taxon>
        <taxon>Sar</taxon>
        <taxon>Stramenopiles</taxon>
        <taxon>Oomycota</taxon>
        <taxon>Peronosporomycetes</taxon>
        <taxon>Peronosporales</taxon>
        <taxon>Peronosporaceae</taxon>
        <taxon>Plasmopara</taxon>
    </lineage>
</organism>
<feature type="compositionally biased region" description="Basic and acidic residues" evidence="1">
    <location>
        <begin position="154"/>
        <end position="180"/>
    </location>
</feature>
<name>A0A0N7L4B8_PLAHL</name>
<feature type="region of interest" description="Disordered" evidence="1">
    <location>
        <begin position="141"/>
        <end position="195"/>
    </location>
</feature>
<sequence length="195" mass="21987">MDVFIILYQACSQQRTHPINMEIIVAESNIVEEISPQVSTPVVAEVVDTPAPSLIKPVEASNIEVSKVSQLDEPIVAPAVTENVVNGEEYNPELKILYNSDDEYDTDNEDEFISTMTKLASPIHARPVTRVEEIRDDSWMYESSSDDSCSDDGSIVREEPNNEHLDEASFEEFERTRQAEENAEYGDARCYFTTD</sequence>
<accession>A0A0N7L4B8</accession>
<protein>
    <submittedName>
        <fullName evidence="2">Uncharacterized protein</fullName>
    </submittedName>
</protein>
<evidence type="ECO:0000256" key="1">
    <source>
        <dbReference type="SAM" id="MobiDB-lite"/>
    </source>
</evidence>
<dbReference type="EMBL" id="CCYD01000321">
    <property type="protein sequence ID" value="CEG38235.1"/>
    <property type="molecule type" value="Genomic_DNA"/>
</dbReference>
<reference evidence="3" key="1">
    <citation type="submission" date="2014-09" db="EMBL/GenBank/DDBJ databases">
        <authorList>
            <person name="Sharma Rahul"/>
            <person name="Thines Marco"/>
        </authorList>
    </citation>
    <scope>NUCLEOTIDE SEQUENCE [LARGE SCALE GENOMIC DNA]</scope>
</reference>
<dbReference type="RefSeq" id="XP_024574604.1">
    <property type="nucleotide sequence ID" value="XM_024723649.1"/>
</dbReference>
<dbReference type="OrthoDB" id="122495at2759"/>
<dbReference type="AlphaFoldDB" id="A0A0N7L4B8"/>
<dbReference type="GeneID" id="36403377"/>